<dbReference type="KEGG" id="dia:Dtpsy_3332"/>
<evidence type="ECO:0000256" key="1">
    <source>
        <dbReference type="SAM" id="MobiDB-lite"/>
    </source>
</evidence>
<gene>
    <name evidence="2" type="ordered locus">Dtpsy_3332</name>
</gene>
<name>A0A9J9QF18_ACIET</name>
<evidence type="ECO:0000313" key="2">
    <source>
        <dbReference type="EMBL" id="ACM34761.1"/>
    </source>
</evidence>
<dbReference type="AlphaFoldDB" id="A0A9J9QF18"/>
<keyword evidence="3" id="KW-1185">Reference proteome</keyword>
<organism evidence="2 3">
    <name type="scientific">Acidovorax ebreus (strain TPSY)</name>
    <name type="common">Diaphorobacter sp. (strain TPSY)</name>
    <dbReference type="NCBI Taxonomy" id="535289"/>
    <lineage>
        <taxon>Bacteria</taxon>
        <taxon>Pseudomonadati</taxon>
        <taxon>Pseudomonadota</taxon>
        <taxon>Betaproteobacteria</taxon>
        <taxon>Burkholderiales</taxon>
        <taxon>Comamonadaceae</taxon>
        <taxon>Diaphorobacter</taxon>
    </lineage>
</organism>
<accession>A0A9J9QF18</accession>
<evidence type="ECO:0000313" key="3">
    <source>
        <dbReference type="Proteomes" id="UP000000450"/>
    </source>
</evidence>
<protein>
    <submittedName>
        <fullName evidence="2">Uncharacterized protein</fullName>
    </submittedName>
</protein>
<dbReference type="EMBL" id="CP001392">
    <property type="protein sequence ID" value="ACM34761.1"/>
    <property type="molecule type" value="Genomic_DNA"/>
</dbReference>
<proteinExistence type="predicted"/>
<dbReference type="Proteomes" id="UP000000450">
    <property type="component" value="Chromosome"/>
</dbReference>
<sequence>MHLGRFHAVVDHLERHFSEEDLINKLNAAAALDQYNQNRSESHIAEFKNNLSAFFTSSENVAEELLQPYAHQVIDELGLTTLFPPTPRQEINKIVSANSFDSAALAEALRKQAKKYQTKIEYLIQLDKSLRGLSAEYTVVEDNKAEVGLLLPREIVGETLPELTKEFDKISFLARAINELTGEQSYDPRVATISSSWWQIFLEVPIDQVALWAVAIERIVLLFKSNLEIKSLQRQLSEKSMPENILKLISEEVEKKVSSELRQIATDITGQFSKIEDQGRKNEVETQLRQGLHFLAKRLNQGAQVEINVGVPDEPKDPEVKEGEQPDQGVIEANAAARVRISELRKIREIGLKASESSLQVGSNAPLLLEDSSNTPPDSA</sequence>
<reference evidence="2 3" key="1">
    <citation type="journal article" date="2010" name="J. Bacteriol.">
        <title>Completed genome sequence of the anaerobic iron-oxidizing bacterium Acidovorax ebreus strain TPSY.</title>
        <authorList>
            <person name="Byrne-Bailey K.G."/>
            <person name="Weber K.A."/>
            <person name="Chair A.H."/>
            <person name="Bose S."/>
            <person name="Knox T."/>
            <person name="Spanbauer T.L."/>
            <person name="Chertkov O."/>
            <person name="Coates J.D."/>
        </authorList>
    </citation>
    <scope>NUCLEOTIDE SEQUENCE [LARGE SCALE GENOMIC DNA]</scope>
    <source>
        <strain evidence="2 3">TPSY</strain>
    </source>
</reference>
<feature type="compositionally biased region" description="Polar residues" evidence="1">
    <location>
        <begin position="371"/>
        <end position="380"/>
    </location>
</feature>
<feature type="region of interest" description="Disordered" evidence="1">
    <location>
        <begin position="358"/>
        <end position="380"/>
    </location>
</feature>